<evidence type="ECO:0000313" key="2">
    <source>
        <dbReference type="Proteomes" id="UP001164539"/>
    </source>
</evidence>
<organism evidence="1 2">
    <name type="scientific">Melia azedarach</name>
    <name type="common">Chinaberry tree</name>
    <dbReference type="NCBI Taxonomy" id="155640"/>
    <lineage>
        <taxon>Eukaryota</taxon>
        <taxon>Viridiplantae</taxon>
        <taxon>Streptophyta</taxon>
        <taxon>Embryophyta</taxon>
        <taxon>Tracheophyta</taxon>
        <taxon>Spermatophyta</taxon>
        <taxon>Magnoliopsida</taxon>
        <taxon>eudicotyledons</taxon>
        <taxon>Gunneridae</taxon>
        <taxon>Pentapetalae</taxon>
        <taxon>rosids</taxon>
        <taxon>malvids</taxon>
        <taxon>Sapindales</taxon>
        <taxon>Meliaceae</taxon>
        <taxon>Melia</taxon>
    </lineage>
</organism>
<accession>A0ACC1WV74</accession>
<reference evidence="1 2" key="1">
    <citation type="journal article" date="2023" name="Science">
        <title>Complex scaffold remodeling in plant triterpene biosynthesis.</title>
        <authorList>
            <person name="De La Pena R."/>
            <person name="Hodgson H."/>
            <person name="Liu J.C."/>
            <person name="Stephenson M.J."/>
            <person name="Martin A.C."/>
            <person name="Owen C."/>
            <person name="Harkess A."/>
            <person name="Leebens-Mack J."/>
            <person name="Jimenez L.E."/>
            <person name="Osbourn A."/>
            <person name="Sattely E.S."/>
        </authorList>
    </citation>
    <scope>NUCLEOTIDE SEQUENCE [LARGE SCALE GENOMIC DNA]</scope>
    <source>
        <strain evidence="2">cv. JPN11</strain>
        <tissue evidence="1">Leaf</tissue>
    </source>
</reference>
<sequence>MDRESSRLKMGSEDKEDRISGLCDSILCHILSFLPTKVLVLSHSVNINKFSLRCFKLRYPAFLNSWLSTAIMRSVREIELNLYYEARLELPECFYTCKTLEVLELLLDFVTKIPSSGMCFPNVNILFIEILYPENSLTERLFSSCPVLEELKIIAHFNDDDPLIKFVIFSSTLKRLGIRVIVEGLFDTQHNVMIRAPNLECLDIQHDTLLSYTVDELHSSCEVTIDIFCNGWEMSLASDIHTTVPEWCR</sequence>
<protein>
    <submittedName>
        <fullName evidence="1">F-box protein</fullName>
    </submittedName>
</protein>
<proteinExistence type="predicted"/>
<comment type="caution">
    <text evidence="1">The sequence shown here is derived from an EMBL/GenBank/DDBJ whole genome shotgun (WGS) entry which is preliminary data.</text>
</comment>
<evidence type="ECO:0000313" key="1">
    <source>
        <dbReference type="EMBL" id="KAJ4702794.1"/>
    </source>
</evidence>
<gene>
    <name evidence="1" type="ORF">OWV82_022787</name>
</gene>
<keyword evidence="2" id="KW-1185">Reference proteome</keyword>
<dbReference type="EMBL" id="CM051406">
    <property type="protein sequence ID" value="KAJ4702794.1"/>
    <property type="molecule type" value="Genomic_DNA"/>
</dbReference>
<dbReference type="Proteomes" id="UP001164539">
    <property type="component" value="Chromosome 13"/>
</dbReference>
<name>A0ACC1WV74_MELAZ</name>